<comment type="subcellular location">
    <subcellularLocation>
        <location evidence="1">Cell envelope</location>
    </subcellularLocation>
</comment>
<feature type="signal peptide" evidence="5">
    <location>
        <begin position="1"/>
        <end position="23"/>
    </location>
</feature>
<dbReference type="Gene3D" id="3.40.30.10">
    <property type="entry name" value="Glutaredoxin"/>
    <property type="match status" value="1"/>
</dbReference>
<evidence type="ECO:0000256" key="5">
    <source>
        <dbReference type="SAM" id="SignalP"/>
    </source>
</evidence>
<dbReference type="Pfam" id="PF00578">
    <property type="entry name" value="AhpC-TSA"/>
    <property type="match status" value="1"/>
</dbReference>
<dbReference type="GO" id="GO:0030313">
    <property type="term" value="C:cell envelope"/>
    <property type="evidence" value="ECO:0007669"/>
    <property type="project" value="UniProtKB-SubCell"/>
</dbReference>
<comment type="caution">
    <text evidence="7">The sequence shown here is derived from an EMBL/GenBank/DDBJ whole genome shotgun (WGS) entry which is preliminary data.</text>
</comment>
<keyword evidence="4" id="KW-0676">Redox-active center</keyword>
<keyword evidence="3" id="KW-1015">Disulfide bond</keyword>
<dbReference type="Pfam" id="PF14289">
    <property type="entry name" value="DUF4369"/>
    <property type="match status" value="1"/>
</dbReference>
<name>A0A9D9IM06_9BACT</name>
<evidence type="ECO:0000256" key="2">
    <source>
        <dbReference type="ARBA" id="ARBA00022748"/>
    </source>
</evidence>
<gene>
    <name evidence="7" type="ORF">IAB91_06970</name>
</gene>
<evidence type="ECO:0000313" key="7">
    <source>
        <dbReference type="EMBL" id="MBO8475012.1"/>
    </source>
</evidence>
<evidence type="ECO:0000259" key="6">
    <source>
        <dbReference type="PROSITE" id="PS51352"/>
    </source>
</evidence>
<dbReference type="EMBL" id="JADIMD010000104">
    <property type="protein sequence ID" value="MBO8475012.1"/>
    <property type="molecule type" value="Genomic_DNA"/>
</dbReference>
<reference evidence="7" key="1">
    <citation type="submission" date="2020-10" db="EMBL/GenBank/DDBJ databases">
        <authorList>
            <person name="Gilroy R."/>
        </authorList>
    </citation>
    <scope>NUCLEOTIDE SEQUENCE</scope>
    <source>
        <strain evidence="7">B1-13419</strain>
    </source>
</reference>
<proteinExistence type="predicted"/>
<feature type="chain" id="PRO_5039725637" evidence="5">
    <location>
        <begin position="24"/>
        <end position="397"/>
    </location>
</feature>
<dbReference type="PANTHER" id="PTHR42852:SF6">
    <property type="entry name" value="THIOL:DISULFIDE INTERCHANGE PROTEIN DSBE"/>
    <property type="match status" value="1"/>
</dbReference>
<dbReference type="PROSITE" id="PS51352">
    <property type="entry name" value="THIOREDOXIN_2"/>
    <property type="match status" value="1"/>
</dbReference>
<protein>
    <submittedName>
        <fullName evidence="7">AhpC/TSA family protein</fullName>
    </submittedName>
</protein>
<dbReference type="AlphaFoldDB" id="A0A9D9IM06"/>
<dbReference type="PROSITE" id="PS00194">
    <property type="entry name" value="THIOREDOXIN_1"/>
    <property type="match status" value="1"/>
</dbReference>
<reference evidence="7" key="2">
    <citation type="journal article" date="2021" name="PeerJ">
        <title>Extensive microbial diversity within the chicken gut microbiome revealed by metagenomics and culture.</title>
        <authorList>
            <person name="Gilroy R."/>
            <person name="Ravi A."/>
            <person name="Getino M."/>
            <person name="Pursley I."/>
            <person name="Horton D.L."/>
            <person name="Alikhan N.F."/>
            <person name="Baker D."/>
            <person name="Gharbi K."/>
            <person name="Hall N."/>
            <person name="Watson M."/>
            <person name="Adriaenssens E.M."/>
            <person name="Foster-Nyarko E."/>
            <person name="Jarju S."/>
            <person name="Secka A."/>
            <person name="Antonio M."/>
            <person name="Oren A."/>
            <person name="Chaudhuri R.R."/>
            <person name="La Ragione R."/>
            <person name="Hildebrand F."/>
            <person name="Pallen M.J."/>
        </authorList>
    </citation>
    <scope>NUCLEOTIDE SEQUENCE</scope>
    <source>
        <strain evidence="7">B1-13419</strain>
    </source>
</reference>
<keyword evidence="5" id="KW-0732">Signal</keyword>
<organism evidence="7 8">
    <name type="scientific">Candidatus Cryptobacteroides faecigallinarum</name>
    <dbReference type="NCBI Taxonomy" id="2840763"/>
    <lineage>
        <taxon>Bacteria</taxon>
        <taxon>Pseudomonadati</taxon>
        <taxon>Bacteroidota</taxon>
        <taxon>Bacteroidia</taxon>
        <taxon>Bacteroidales</taxon>
        <taxon>Candidatus Cryptobacteroides</taxon>
    </lineage>
</organism>
<dbReference type="InterPro" id="IPR050553">
    <property type="entry name" value="Thioredoxin_ResA/DsbE_sf"/>
</dbReference>
<keyword evidence="2" id="KW-0201">Cytochrome c-type biogenesis</keyword>
<evidence type="ECO:0000313" key="8">
    <source>
        <dbReference type="Proteomes" id="UP000823757"/>
    </source>
</evidence>
<dbReference type="CDD" id="cd02966">
    <property type="entry name" value="TlpA_like_family"/>
    <property type="match status" value="1"/>
</dbReference>
<dbReference type="Proteomes" id="UP000823757">
    <property type="component" value="Unassembled WGS sequence"/>
</dbReference>
<evidence type="ECO:0000256" key="4">
    <source>
        <dbReference type="ARBA" id="ARBA00023284"/>
    </source>
</evidence>
<dbReference type="InterPro" id="IPR017937">
    <property type="entry name" value="Thioredoxin_CS"/>
</dbReference>
<evidence type="ECO:0000256" key="1">
    <source>
        <dbReference type="ARBA" id="ARBA00004196"/>
    </source>
</evidence>
<evidence type="ECO:0000256" key="3">
    <source>
        <dbReference type="ARBA" id="ARBA00023157"/>
    </source>
</evidence>
<dbReference type="InterPro" id="IPR000866">
    <property type="entry name" value="AhpC/TSA"/>
</dbReference>
<dbReference type="SUPFAM" id="SSF52833">
    <property type="entry name" value="Thioredoxin-like"/>
    <property type="match status" value="1"/>
</dbReference>
<dbReference type="InterPro" id="IPR013766">
    <property type="entry name" value="Thioredoxin_domain"/>
</dbReference>
<sequence>MKKIVLMLALALALWSCSGPGFEINGSLSNAEGAKVMLYEQQLWGMTPLDSAVVKDGAFYLSGRLESPVQCCMLVFLDADGDISFSGDESEALAATVYMDNSSVSFSADANTLPTYYWSEGRKTVPPVVTGSVQQDLKEELDSLRKPLSDSLAVVGKMIYEVYYAPEVESDFSVEAADLAAKEMELLRARHEITMDFVRRHPEAAVSFDEVSYLFGDGSVSPYTAEEIKGYVSVLEPYWHGTKRLAALKEAAERASGLAVGEKYVDAEFYDMEGNKVKLSSCIPEGKIAMLEFWASWCGPCRGEIPHLKHIHEKYPEFDIISISVDDNVQEWEKAVKEENMDWTQLRDMSMMNGNAMNLYGVMGVPCCIILDEQGRFLKTNMRGPYLDAFLRDYYGR</sequence>
<dbReference type="InterPro" id="IPR036249">
    <property type="entry name" value="Thioredoxin-like_sf"/>
</dbReference>
<dbReference type="InterPro" id="IPR025380">
    <property type="entry name" value="DUF4369"/>
</dbReference>
<feature type="domain" description="Thioredoxin" evidence="6">
    <location>
        <begin position="258"/>
        <end position="397"/>
    </location>
</feature>
<dbReference type="PANTHER" id="PTHR42852">
    <property type="entry name" value="THIOL:DISULFIDE INTERCHANGE PROTEIN DSBE"/>
    <property type="match status" value="1"/>
</dbReference>
<accession>A0A9D9IM06</accession>
<dbReference type="GO" id="GO:0017004">
    <property type="term" value="P:cytochrome complex assembly"/>
    <property type="evidence" value="ECO:0007669"/>
    <property type="project" value="UniProtKB-KW"/>
</dbReference>